<feature type="compositionally biased region" description="Basic and acidic residues" evidence="9">
    <location>
        <begin position="59"/>
        <end position="88"/>
    </location>
</feature>
<feature type="compositionally biased region" description="Basic residues" evidence="9">
    <location>
        <begin position="1"/>
        <end position="12"/>
    </location>
</feature>
<evidence type="ECO:0000256" key="5">
    <source>
        <dbReference type="ARBA" id="ARBA00022777"/>
    </source>
</evidence>
<feature type="compositionally biased region" description="Polar residues" evidence="9">
    <location>
        <begin position="622"/>
        <end position="631"/>
    </location>
</feature>
<proteinExistence type="predicted"/>
<dbReference type="PANTHER" id="PTHR44329:SF285">
    <property type="entry name" value="V-MOS MOLONEY MURINE SARCOMA VIRAL ONCO HOMOLOG"/>
    <property type="match status" value="1"/>
</dbReference>
<feature type="compositionally biased region" description="Pro residues" evidence="9">
    <location>
        <begin position="93"/>
        <end position="103"/>
    </location>
</feature>
<evidence type="ECO:0000259" key="10">
    <source>
        <dbReference type="PROSITE" id="PS50011"/>
    </source>
</evidence>
<sequence>MWGRTIHKVGHWLKKEGEDGEEEQPDNGLVAVESEGDEPPRHVSAEVPGLPRPITFQRQESEKRDRLLPVEPSLEERRTRSIDQRVDAVGKPSPSPPLPPSTRPIPLSDAHTVPNEKEPDILSDIGPFGSYGSILSKDFTLNDMLIPPSKYHMPTLSNLDDTDGSDNGVDDVVLQQELEAKWILNLSMHFRDLSEREKFFITYAEKPNRWRRLTISCDYRDVNPDSLEADLKSLHYQRDKSARIYESIRDSLPDIQFYPTVTNLKLQTSDSQLHVHVTEDVNEIIQYPATSILRHVEGPRYKESSVIFDSHLSGFVYKVTVGGRSYIKKEIPGPEAVEEFLYEVNALSVLRDAANVVNFDALIVDDEDTVIKGLLISVAEQGTLVDLVYDLKGTRAFSWSRRERWAKQIIGGLSQIHEAGFVQGDFTLSNIVIDRHDNAKIIDINRRGCPVGWEPPEIGRMIESGQRISIYIGVKTDLFQLGMVLWALAEEQDEPERQERPLMFTGASQNVPDYFKQIVQICLSEDPRNRHSAKDVLEMFPESLFAFPSQSVPASPQRRGLNRADKEYIDPTTAVSISDIAQYRHPRPEDMNSSVVSAGGNVHFDAAASTDYHLDDSESYTRGRTPGTSTSARRDGHSSFSRPLSDYSRASSCDRNIPNNRMDDSEPYTRGRTSACASTTTTIDPHLRTSCAPGFGFRLTRTSTIAFNHPLHQDSGFDEFIGETLNVKSDNPPGIPQTIPEKATILDADPSEVLEVAAEVDPARRSSTTKAYTVDTPSHENEAHSKCRSLPRLLHCYAITSYVEFWGGVNGWRMIQEQ</sequence>
<dbReference type="EC" id="2.7.11.1" evidence="1"/>
<protein>
    <recommendedName>
        <fullName evidence="1">non-specific serine/threonine protein kinase</fullName>
        <ecNumber evidence="1">2.7.11.1</ecNumber>
    </recommendedName>
</protein>
<evidence type="ECO:0000256" key="1">
    <source>
        <dbReference type="ARBA" id="ARBA00012513"/>
    </source>
</evidence>
<feature type="domain" description="Protein kinase" evidence="10">
    <location>
        <begin position="302"/>
        <end position="545"/>
    </location>
</feature>
<dbReference type="PROSITE" id="PS50011">
    <property type="entry name" value="PROTEIN_KINASE_DOM"/>
    <property type="match status" value="1"/>
</dbReference>
<comment type="catalytic activity">
    <reaction evidence="8">
        <text>L-seryl-[protein] + ATP = O-phospho-L-seryl-[protein] + ADP + H(+)</text>
        <dbReference type="Rhea" id="RHEA:17989"/>
        <dbReference type="Rhea" id="RHEA-COMP:9863"/>
        <dbReference type="Rhea" id="RHEA-COMP:11604"/>
        <dbReference type="ChEBI" id="CHEBI:15378"/>
        <dbReference type="ChEBI" id="CHEBI:29999"/>
        <dbReference type="ChEBI" id="CHEBI:30616"/>
        <dbReference type="ChEBI" id="CHEBI:83421"/>
        <dbReference type="ChEBI" id="CHEBI:456216"/>
        <dbReference type="EC" id="2.7.11.1"/>
    </reaction>
</comment>
<dbReference type="AlphaFoldDB" id="A0A6G1GPW0"/>
<evidence type="ECO:0000256" key="2">
    <source>
        <dbReference type="ARBA" id="ARBA00022527"/>
    </source>
</evidence>
<name>A0A6G1GPW0_9PEZI</name>
<accession>A0A6G1GPW0</accession>
<keyword evidence="5 11" id="KW-0418">Kinase</keyword>
<dbReference type="OrthoDB" id="635774at2759"/>
<dbReference type="InterPro" id="IPR011009">
    <property type="entry name" value="Kinase-like_dom_sf"/>
</dbReference>
<dbReference type="Pfam" id="PF00069">
    <property type="entry name" value="Pkinase"/>
    <property type="match status" value="1"/>
</dbReference>
<dbReference type="GO" id="GO:0004674">
    <property type="term" value="F:protein serine/threonine kinase activity"/>
    <property type="evidence" value="ECO:0007669"/>
    <property type="project" value="UniProtKB-KW"/>
</dbReference>
<evidence type="ECO:0000256" key="8">
    <source>
        <dbReference type="ARBA" id="ARBA00048679"/>
    </source>
</evidence>
<evidence type="ECO:0000256" key="9">
    <source>
        <dbReference type="SAM" id="MobiDB-lite"/>
    </source>
</evidence>
<evidence type="ECO:0000256" key="4">
    <source>
        <dbReference type="ARBA" id="ARBA00022741"/>
    </source>
</evidence>
<keyword evidence="12" id="KW-1185">Reference proteome</keyword>
<keyword evidence="4" id="KW-0547">Nucleotide-binding</keyword>
<dbReference type="SUPFAM" id="SSF56112">
    <property type="entry name" value="Protein kinase-like (PK-like)"/>
    <property type="match status" value="1"/>
</dbReference>
<dbReference type="GO" id="GO:0005524">
    <property type="term" value="F:ATP binding"/>
    <property type="evidence" value="ECO:0007669"/>
    <property type="project" value="UniProtKB-KW"/>
</dbReference>
<dbReference type="Proteomes" id="UP000800041">
    <property type="component" value="Unassembled WGS sequence"/>
</dbReference>
<keyword evidence="3" id="KW-0808">Transferase</keyword>
<dbReference type="Gene3D" id="1.10.510.10">
    <property type="entry name" value="Transferase(Phosphotransferase) domain 1"/>
    <property type="match status" value="1"/>
</dbReference>
<gene>
    <name evidence="11" type="ORF">K402DRAFT_448558</name>
</gene>
<dbReference type="InterPro" id="IPR051681">
    <property type="entry name" value="Ser/Thr_Kinases-Pseudokinases"/>
</dbReference>
<keyword evidence="2" id="KW-0723">Serine/threonine-protein kinase</keyword>
<evidence type="ECO:0000313" key="11">
    <source>
        <dbReference type="EMBL" id="KAF1982789.1"/>
    </source>
</evidence>
<dbReference type="PANTHER" id="PTHR44329">
    <property type="entry name" value="SERINE/THREONINE-PROTEIN KINASE TNNI3K-RELATED"/>
    <property type="match status" value="1"/>
</dbReference>
<dbReference type="EMBL" id="ML977181">
    <property type="protein sequence ID" value="KAF1982789.1"/>
    <property type="molecule type" value="Genomic_DNA"/>
</dbReference>
<feature type="region of interest" description="Disordered" evidence="9">
    <location>
        <begin position="613"/>
        <end position="672"/>
    </location>
</feature>
<organism evidence="11 12">
    <name type="scientific">Aulographum hederae CBS 113979</name>
    <dbReference type="NCBI Taxonomy" id="1176131"/>
    <lineage>
        <taxon>Eukaryota</taxon>
        <taxon>Fungi</taxon>
        <taxon>Dikarya</taxon>
        <taxon>Ascomycota</taxon>
        <taxon>Pezizomycotina</taxon>
        <taxon>Dothideomycetes</taxon>
        <taxon>Pleosporomycetidae</taxon>
        <taxon>Aulographales</taxon>
        <taxon>Aulographaceae</taxon>
    </lineage>
</organism>
<evidence type="ECO:0000256" key="7">
    <source>
        <dbReference type="ARBA" id="ARBA00047899"/>
    </source>
</evidence>
<evidence type="ECO:0000256" key="6">
    <source>
        <dbReference type="ARBA" id="ARBA00022840"/>
    </source>
</evidence>
<feature type="compositionally biased region" description="Polar residues" evidence="9">
    <location>
        <begin position="638"/>
        <end position="659"/>
    </location>
</feature>
<dbReference type="InterPro" id="IPR000719">
    <property type="entry name" value="Prot_kinase_dom"/>
</dbReference>
<feature type="region of interest" description="Disordered" evidence="9">
    <location>
        <begin position="1"/>
        <end position="109"/>
    </location>
</feature>
<evidence type="ECO:0000256" key="3">
    <source>
        <dbReference type="ARBA" id="ARBA00022679"/>
    </source>
</evidence>
<reference evidence="11" key="1">
    <citation type="journal article" date="2020" name="Stud. Mycol.">
        <title>101 Dothideomycetes genomes: a test case for predicting lifestyles and emergence of pathogens.</title>
        <authorList>
            <person name="Haridas S."/>
            <person name="Albert R."/>
            <person name="Binder M."/>
            <person name="Bloem J."/>
            <person name="Labutti K."/>
            <person name="Salamov A."/>
            <person name="Andreopoulos B."/>
            <person name="Baker S."/>
            <person name="Barry K."/>
            <person name="Bills G."/>
            <person name="Bluhm B."/>
            <person name="Cannon C."/>
            <person name="Castanera R."/>
            <person name="Culley D."/>
            <person name="Daum C."/>
            <person name="Ezra D."/>
            <person name="Gonzalez J."/>
            <person name="Henrissat B."/>
            <person name="Kuo A."/>
            <person name="Liang C."/>
            <person name="Lipzen A."/>
            <person name="Lutzoni F."/>
            <person name="Magnuson J."/>
            <person name="Mondo S."/>
            <person name="Nolan M."/>
            <person name="Ohm R."/>
            <person name="Pangilinan J."/>
            <person name="Park H.-J."/>
            <person name="Ramirez L."/>
            <person name="Alfaro M."/>
            <person name="Sun H."/>
            <person name="Tritt A."/>
            <person name="Yoshinaga Y."/>
            <person name="Zwiers L.-H."/>
            <person name="Turgeon B."/>
            <person name="Goodwin S."/>
            <person name="Spatafora J."/>
            <person name="Crous P."/>
            <person name="Grigoriev I."/>
        </authorList>
    </citation>
    <scope>NUCLEOTIDE SEQUENCE</scope>
    <source>
        <strain evidence="11">CBS 113979</strain>
    </source>
</reference>
<keyword evidence="6" id="KW-0067">ATP-binding</keyword>
<evidence type="ECO:0000313" key="12">
    <source>
        <dbReference type="Proteomes" id="UP000800041"/>
    </source>
</evidence>
<comment type="catalytic activity">
    <reaction evidence="7">
        <text>L-threonyl-[protein] + ATP = O-phospho-L-threonyl-[protein] + ADP + H(+)</text>
        <dbReference type="Rhea" id="RHEA:46608"/>
        <dbReference type="Rhea" id="RHEA-COMP:11060"/>
        <dbReference type="Rhea" id="RHEA-COMP:11605"/>
        <dbReference type="ChEBI" id="CHEBI:15378"/>
        <dbReference type="ChEBI" id="CHEBI:30013"/>
        <dbReference type="ChEBI" id="CHEBI:30616"/>
        <dbReference type="ChEBI" id="CHEBI:61977"/>
        <dbReference type="ChEBI" id="CHEBI:456216"/>
        <dbReference type="EC" id="2.7.11.1"/>
    </reaction>
</comment>